<keyword evidence="1" id="KW-0812">Transmembrane</keyword>
<dbReference type="EMBL" id="SNRX01000003">
    <property type="protein sequence ID" value="KAA6303185.1"/>
    <property type="molecule type" value="Genomic_DNA"/>
</dbReference>
<feature type="transmembrane region" description="Helical" evidence="1">
    <location>
        <begin position="45"/>
        <end position="66"/>
    </location>
</feature>
<proteinExistence type="predicted"/>
<organism evidence="2 3">
    <name type="scientific">Candidatus Ordinivivax streblomastigis</name>
    <dbReference type="NCBI Taxonomy" id="2540710"/>
    <lineage>
        <taxon>Bacteria</taxon>
        <taxon>Pseudomonadati</taxon>
        <taxon>Bacteroidota</taxon>
        <taxon>Bacteroidia</taxon>
        <taxon>Bacteroidales</taxon>
        <taxon>Candidatus Ordinivivax</taxon>
    </lineage>
</organism>
<dbReference type="Proteomes" id="UP000324575">
    <property type="component" value="Unassembled WGS sequence"/>
</dbReference>
<keyword evidence="1" id="KW-0472">Membrane</keyword>
<protein>
    <submittedName>
        <fullName evidence="2">Uncharacterized protein</fullName>
    </submittedName>
</protein>
<keyword evidence="1" id="KW-1133">Transmembrane helix</keyword>
<evidence type="ECO:0000313" key="2">
    <source>
        <dbReference type="EMBL" id="KAA6303185.1"/>
    </source>
</evidence>
<evidence type="ECO:0000256" key="1">
    <source>
        <dbReference type="SAM" id="Phobius"/>
    </source>
</evidence>
<accession>A0A5M8P3X1</accession>
<comment type="caution">
    <text evidence="2">The sequence shown here is derived from an EMBL/GenBank/DDBJ whole genome shotgun (WGS) entry which is preliminary data.</text>
</comment>
<reference evidence="2 3" key="1">
    <citation type="submission" date="2019-03" db="EMBL/GenBank/DDBJ databases">
        <title>Single cell metagenomics reveals metabolic interactions within the superorganism composed of flagellate Streblomastix strix and complex community of Bacteroidetes bacteria on its surface.</title>
        <authorList>
            <person name="Treitli S.C."/>
            <person name="Kolisko M."/>
            <person name="Husnik F."/>
            <person name="Keeling P."/>
            <person name="Hampl V."/>
        </authorList>
    </citation>
    <scope>NUCLEOTIDE SEQUENCE [LARGE SCALE GENOMIC DNA]</scope>
    <source>
        <strain evidence="2">St1</strain>
    </source>
</reference>
<feature type="transmembrane region" description="Helical" evidence="1">
    <location>
        <begin position="72"/>
        <end position="90"/>
    </location>
</feature>
<name>A0A5M8P3X1_9BACT</name>
<gene>
    <name evidence="2" type="ORF">EZS26_000788</name>
</gene>
<sequence>MENEEVAKSVENCTAEIIKKADNLEAILNDKSFYGNLKRIMGNHWLLFILVILLGISISLNISRTIVDSEGLVIGFIGVLATFIVVSHFIQVKEVKSDLLTEIYKIKDSLYAKTKEFEDKLDEEFVKKNDTKIIEYKLEMYYNMLEGYIIFYNGDENKNKSFLNCSMRSLNYYNKINEILKNGYSFEMITLFVKHLSSVQIAITESEKNAFLAIAYSYKGNDQKKIIDFILNIKTT</sequence>
<evidence type="ECO:0000313" key="3">
    <source>
        <dbReference type="Proteomes" id="UP000324575"/>
    </source>
</evidence>
<dbReference type="AlphaFoldDB" id="A0A5M8P3X1"/>